<dbReference type="PROSITE" id="PS50297">
    <property type="entry name" value="ANK_REP_REGION"/>
    <property type="match status" value="4"/>
</dbReference>
<feature type="repeat" description="ANK" evidence="7">
    <location>
        <begin position="124"/>
        <end position="156"/>
    </location>
</feature>
<feature type="transmembrane region" description="Helical" evidence="8">
    <location>
        <begin position="441"/>
        <end position="463"/>
    </location>
</feature>
<accession>A0ABD3KZA5</accession>
<dbReference type="AlphaFoldDB" id="A0ABD3KZA5"/>
<keyword evidence="6 8" id="KW-0472">Membrane</keyword>
<evidence type="ECO:0000259" key="9">
    <source>
        <dbReference type="Pfam" id="PF13962"/>
    </source>
</evidence>
<dbReference type="InterPro" id="IPR026961">
    <property type="entry name" value="PGG_dom"/>
</dbReference>
<evidence type="ECO:0000256" key="2">
    <source>
        <dbReference type="ARBA" id="ARBA00022692"/>
    </source>
</evidence>
<feature type="repeat" description="ANK" evidence="7">
    <location>
        <begin position="76"/>
        <end position="98"/>
    </location>
</feature>
<gene>
    <name evidence="10" type="ORF">ACJRO7_018120</name>
</gene>
<keyword evidence="2 8" id="KW-0812">Transmembrane</keyword>
<dbReference type="PANTHER" id="PTHR24186:SF50">
    <property type="entry name" value="ANKYRIN REPEAT-CONTAINING PROTEIN ITN1-LIKE ISOFORM X1"/>
    <property type="match status" value="1"/>
</dbReference>
<dbReference type="SMART" id="SM00248">
    <property type="entry name" value="ANK"/>
    <property type="match status" value="8"/>
</dbReference>
<dbReference type="Pfam" id="PF13962">
    <property type="entry name" value="PGG"/>
    <property type="match status" value="1"/>
</dbReference>
<keyword evidence="5 7" id="KW-0040">ANK repeat</keyword>
<feature type="transmembrane region" description="Helical" evidence="8">
    <location>
        <begin position="526"/>
        <end position="547"/>
    </location>
</feature>
<keyword evidence="3" id="KW-0677">Repeat</keyword>
<evidence type="ECO:0000256" key="6">
    <source>
        <dbReference type="ARBA" id="ARBA00023136"/>
    </source>
</evidence>
<keyword evidence="4 8" id="KW-1133">Transmembrane helix</keyword>
<organism evidence="10 11">
    <name type="scientific">Eucalyptus globulus</name>
    <name type="common">Tasmanian blue gum</name>
    <dbReference type="NCBI Taxonomy" id="34317"/>
    <lineage>
        <taxon>Eukaryota</taxon>
        <taxon>Viridiplantae</taxon>
        <taxon>Streptophyta</taxon>
        <taxon>Embryophyta</taxon>
        <taxon>Tracheophyta</taxon>
        <taxon>Spermatophyta</taxon>
        <taxon>Magnoliopsida</taxon>
        <taxon>eudicotyledons</taxon>
        <taxon>Gunneridae</taxon>
        <taxon>Pentapetalae</taxon>
        <taxon>rosids</taxon>
        <taxon>malvids</taxon>
        <taxon>Myrtales</taxon>
        <taxon>Myrtaceae</taxon>
        <taxon>Myrtoideae</taxon>
        <taxon>Eucalypteae</taxon>
        <taxon>Eucalyptus</taxon>
    </lineage>
</organism>
<dbReference type="EMBL" id="JBJKBG010000004">
    <property type="protein sequence ID" value="KAL3742751.1"/>
    <property type="molecule type" value="Genomic_DNA"/>
</dbReference>
<feature type="repeat" description="ANK" evidence="7">
    <location>
        <begin position="225"/>
        <end position="252"/>
    </location>
</feature>
<dbReference type="InterPro" id="IPR036770">
    <property type="entry name" value="Ankyrin_rpt-contain_sf"/>
</dbReference>
<dbReference type="Pfam" id="PF12796">
    <property type="entry name" value="Ank_2"/>
    <property type="match status" value="4"/>
</dbReference>
<feature type="domain" description="PGG" evidence="9">
    <location>
        <begin position="438"/>
        <end position="546"/>
    </location>
</feature>
<evidence type="ECO:0000313" key="10">
    <source>
        <dbReference type="EMBL" id="KAL3742751.1"/>
    </source>
</evidence>
<dbReference type="InterPro" id="IPR002110">
    <property type="entry name" value="Ankyrin_rpt"/>
</dbReference>
<comment type="subcellular location">
    <subcellularLocation>
        <location evidence="1">Membrane</location>
        <topology evidence="1">Multi-pass membrane protein</topology>
    </subcellularLocation>
</comment>
<dbReference type="SUPFAM" id="SSF48403">
    <property type="entry name" value="Ankyrin repeat"/>
    <property type="match status" value="1"/>
</dbReference>
<feature type="repeat" description="ANK" evidence="7">
    <location>
        <begin position="293"/>
        <end position="316"/>
    </location>
</feature>
<dbReference type="Gene3D" id="1.25.40.20">
    <property type="entry name" value="Ankyrin repeat-containing domain"/>
    <property type="match status" value="3"/>
</dbReference>
<evidence type="ECO:0000313" key="11">
    <source>
        <dbReference type="Proteomes" id="UP001634007"/>
    </source>
</evidence>
<dbReference type="Proteomes" id="UP001634007">
    <property type="component" value="Unassembled WGS sequence"/>
</dbReference>
<sequence>MHPNVYRAAKSGDFQSPEFQSLITAISENGEDLFHQTTPNGNNILHVAAQYEQVNFIENLLQRPSGPPLLWQGNFKEDTPLHIAATMGSLKSVRVLIKMVKLHSIVENGQVDACRELLRKPNLHKDTALHYAVRGGHESVVKLLIEEDPQLGGVTNAADESPLYLATDRGHLYIMELILHASVLPSSHKGPKGLTALHVAIHRPLAGWQKILNSRPELIRERDEMGWTPLHYVASKGKFKAVQQLLQHDISVAYDLDKEGQSALHIAAFLGYSLVIDEIVKFCPSAWDIINIKGQTALHAAVMGGEADVVKDILRRPNLEYLIKEQDTDGNTALHLAALHKDYTIIDILARDKRVDRFITNNDHMTALDIFLAHNEVGCSAAKVNYLLKESCGMSDFQGGVIEKIKKMLDKQFVEGQPGASIITGSNIANRENSDSSTKNLINLQQLMATLIATVTFAATFTMPGGYNNDGPNRGMAILADRAAFQAFVLLNITAFSFSVVALFIQFDPWVPGPRYEVRYTYPVGLCIFIAIWAMVLAFACGTYVVLTGTIELGISPFIIGGFIVIMYIIANSLDPIVILNRPPHYPGRYVRNLLFKYKIL</sequence>
<evidence type="ECO:0000256" key="3">
    <source>
        <dbReference type="ARBA" id="ARBA00022737"/>
    </source>
</evidence>
<evidence type="ECO:0000256" key="7">
    <source>
        <dbReference type="PROSITE-ProRule" id="PRU00023"/>
    </source>
</evidence>
<keyword evidence="11" id="KW-1185">Reference proteome</keyword>
<name>A0ABD3KZA5_EUCGL</name>
<protein>
    <recommendedName>
        <fullName evidence="9">PGG domain-containing protein</fullName>
    </recommendedName>
</protein>
<evidence type="ECO:0000256" key="8">
    <source>
        <dbReference type="SAM" id="Phobius"/>
    </source>
</evidence>
<evidence type="ECO:0000256" key="1">
    <source>
        <dbReference type="ARBA" id="ARBA00004141"/>
    </source>
</evidence>
<dbReference type="PROSITE" id="PS50088">
    <property type="entry name" value="ANK_REPEAT"/>
    <property type="match status" value="4"/>
</dbReference>
<feature type="transmembrane region" description="Helical" evidence="8">
    <location>
        <begin position="553"/>
        <end position="571"/>
    </location>
</feature>
<feature type="transmembrane region" description="Helical" evidence="8">
    <location>
        <begin position="483"/>
        <end position="505"/>
    </location>
</feature>
<reference evidence="10 11" key="1">
    <citation type="submission" date="2024-11" db="EMBL/GenBank/DDBJ databases">
        <title>Chromosome-level genome assembly of Eucalyptus globulus Labill. provides insights into its genome evolution.</title>
        <authorList>
            <person name="Li X."/>
        </authorList>
    </citation>
    <scope>NUCLEOTIDE SEQUENCE [LARGE SCALE GENOMIC DNA]</scope>
    <source>
        <strain evidence="10">CL2024</strain>
        <tissue evidence="10">Fresh tender leaves</tissue>
    </source>
</reference>
<proteinExistence type="predicted"/>
<evidence type="ECO:0000256" key="5">
    <source>
        <dbReference type="ARBA" id="ARBA00023043"/>
    </source>
</evidence>
<dbReference type="PANTHER" id="PTHR24186">
    <property type="entry name" value="PROTEIN PHOSPHATASE 1 REGULATORY SUBUNIT"/>
    <property type="match status" value="1"/>
</dbReference>
<evidence type="ECO:0000256" key="4">
    <source>
        <dbReference type="ARBA" id="ARBA00022989"/>
    </source>
</evidence>
<dbReference type="GO" id="GO:0016020">
    <property type="term" value="C:membrane"/>
    <property type="evidence" value="ECO:0007669"/>
    <property type="project" value="UniProtKB-SubCell"/>
</dbReference>
<comment type="caution">
    <text evidence="10">The sequence shown here is derived from an EMBL/GenBank/DDBJ whole genome shotgun (WGS) entry which is preliminary data.</text>
</comment>